<evidence type="ECO:0000256" key="4">
    <source>
        <dbReference type="ARBA" id="ARBA00022692"/>
    </source>
</evidence>
<dbReference type="GO" id="GO:0005886">
    <property type="term" value="C:plasma membrane"/>
    <property type="evidence" value="ECO:0007669"/>
    <property type="project" value="UniProtKB-SubCell"/>
</dbReference>
<evidence type="ECO:0000256" key="3">
    <source>
        <dbReference type="ARBA" id="ARBA00022475"/>
    </source>
</evidence>
<dbReference type="InterPro" id="IPR035906">
    <property type="entry name" value="MetI-like_sf"/>
</dbReference>
<dbReference type="EMBL" id="QXJM01000047">
    <property type="protein sequence ID" value="RIE00857.1"/>
    <property type="molecule type" value="Genomic_DNA"/>
</dbReference>
<protein>
    <submittedName>
        <fullName evidence="9">ABC transporter permease subunit</fullName>
    </submittedName>
</protein>
<comment type="similarity">
    <text evidence="7">Belongs to the binding-protein-dependent transport system permease family.</text>
</comment>
<evidence type="ECO:0000259" key="8">
    <source>
        <dbReference type="PROSITE" id="PS50928"/>
    </source>
</evidence>
<dbReference type="Pfam" id="PF00528">
    <property type="entry name" value="BPD_transp_1"/>
    <property type="match status" value="1"/>
</dbReference>
<keyword evidence="10" id="KW-1185">Reference proteome</keyword>
<organism evidence="9 10">
    <name type="scientific">Cohnella faecalis</name>
    <dbReference type="NCBI Taxonomy" id="2315694"/>
    <lineage>
        <taxon>Bacteria</taxon>
        <taxon>Bacillati</taxon>
        <taxon>Bacillota</taxon>
        <taxon>Bacilli</taxon>
        <taxon>Bacillales</taxon>
        <taxon>Paenibacillaceae</taxon>
        <taxon>Cohnella</taxon>
    </lineage>
</organism>
<sequence>MYGAMLSPFCIFMYSGFMRAIPYELEESAYLDGCSPARTFFQIILHLFCR</sequence>
<dbReference type="GO" id="GO:0055085">
    <property type="term" value="P:transmembrane transport"/>
    <property type="evidence" value="ECO:0007669"/>
    <property type="project" value="InterPro"/>
</dbReference>
<evidence type="ECO:0000256" key="2">
    <source>
        <dbReference type="ARBA" id="ARBA00022448"/>
    </source>
</evidence>
<keyword evidence="5" id="KW-1133">Transmembrane helix</keyword>
<evidence type="ECO:0000256" key="7">
    <source>
        <dbReference type="RuleBase" id="RU363032"/>
    </source>
</evidence>
<dbReference type="Proteomes" id="UP000266340">
    <property type="component" value="Unassembled WGS sequence"/>
</dbReference>
<gene>
    <name evidence="9" type="ORF">D3H35_26145</name>
</gene>
<proteinExistence type="inferred from homology"/>
<evidence type="ECO:0000313" key="10">
    <source>
        <dbReference type="Proteomes" id="UP000266340"/>
    </source>
</evidence>
<dbReference type="PANTHER" id="PTHR43744">
    <property type="entry name" value="ABC TRANSPORTER PERMEASE PROTEIN MG189-RELATED-RELATED"/>
    <property type="match status" value="1"/>
</dbReference>
<keyword evidence="2 7" id="KW-0813">Transport</keyword>
<evidence type="ECO:0000313" key="9">
    <source>
        <dbReference type="EMBL" id="RIE00857.1"/>
    </source>
</evidence>
<dbReference type="InterPro" id="IPR000515">
    <property type="entry name" value="MetI-like"/>
</dbReference>
<keyword evidence="3" id="KW-1003">Cell membrane</keyword>
<reference evidence="9 10" key="1">
    <citation type="submission" date="2018-09" db="EMBL/GenBank/DDBJ databases">
        <title>Cohnella cavernae sp. nov., isolated from a karst cave.</title>
        <authorList>
            <person name="Zhu H."/>
        </authorList>
    </citation>
    <scope>NUCLEOTIDE SEQUENCE [LARGE SCALE GENOMIC DNA]</scope>
    <source>
        <strain evidence="9 10">K2E09-144</strain>
    </source>
</reference>
<comment type="caution">
    <text evidence="9">The sequence shown here is derived from an EMBL/GenBank/DDBJ whole genome shotgun (WGS) entry which is preliminary data.</text>
</comment>
<dbReference type="SUPFAM" id="SSF161098">
    <property type="entry name" value="MetI-like"/>
    <property type="match status" value="1"/>
</dbReference>
<dbReference type="PROSITE" id="PS50928">
    <property type="entry name" value="ABC_TM1"/>
    <property type="match status" value="1"/>
</dbReference>
<comment type="subcellular location">
    <subcellularLocation>
        <location evidence="1 7">Cell membrane</location>
        <topology evidence="1 7">Multi-pass membrane protein</topology>
    </subcellularLocation>
</comment>
<dbReference type="PANTHER" id="PTHR43744:SF12">
    <property type="entry name" value="ABC TRANSPORTER PERMEASE PROTEIN MG189-RELATED"/>
    <property type="match status" value="1"/>
</dbReference>
<dbReference type="RefSeq" id="WP_119152085.1">
    <property type="nucleotide sequence ID" value="NZ_QXJM01000047.1"/>
</dbReference>
<accession>A0A398CLY1</accession>
<evidence type="ECO:0000256" key="1">
    <source>
        <dbReference type="ARBA" id="ARBA00004651"/>
    </source>
</evidence>
<dbReference type="Gene3D" id="1.10.3720.10">
    <property type="entry name" value="MetI-like"/>
    <property type="match status" value="1"/>
</dbReference>
<evidence type="ECO:0000256" key="6">
    <source>
        <dbReference type="ARBA" id="ARBA00023136"/>
    </source>
</evidence>
<feature type="domain" description="ABC transmembrane type-1" evidence="8">
    <location>
        <begin position="1"/>
        <end position="50"/>
    </location>
</feature>
<keyword evidence="4" id="KW-0812">Transmembrane</keyword>
<keyword evidence="6" id="KW-0472">Membrane</keyword>
<name>A0A398CLY1_9BACL</name>
<dbReference type="AlphaFoldDB" id="A0A398CLY1"/>
<dbReference type="OrthoDB" id="153186at2"/>
<evidence type="ECO:0000256" key="5">
    <source>
        <dbReference type="ARBA" id="ARBA00022989"/>
    </source>
</evidence>
<dbReference type="CDD" id="cd06261">
    <property type="entry name" value="TM_PBP2"/>
    <property type="match status" value="1"/>
</dbReference>